<name>A0A926EEX1_9FIRM</name>
<accession>A0A926EEX1</accession>
<keyword evidence="2" id="KW-1185">Reference proteome</keyword>
<sequence>MRIEVHDRKIRCDGQPLGLQHDNKVETVAFVLPQTMGGTDLSQGVAYLTFCRADGKKGVVPLDKALEGDRMVLSWQVGRQMTEAPGLLQVQLKISGLEDVLWHSEIAGFAVGKSISEDSGQSILPLEPEACLPITVAERRLQIPSAYRRIAAQNDQNSQQVPLRLPRYFSGRDLSEYDIFLKTVSSGGRDDVALIPTRVDATQIECLWTLGPPQTSYAGSLSLQLRITGEGFRWESEAASVEIIPSLDGEPAVPGTPSYLDGMLEKTQQAAGEAKRWAAASATAAQKGPVIGEDGCWHLWDAQTASYQSTGRRAEADLRLCTFSIKEETGELQIEFPEGKGRTE</sequence>
<dbReference type="Proteomes" id="UP000660861">
    <property type="component" value="Unassembled WGS sequence"/>
</dbReference>
<comment type="caution">
    <text evidence="1">The sequence shown here is derived from an EMBL/GenBank/DDBJ whole genome shotgun (WGS) entry which is preliminary data.</text>
</comment>
<gene>
    <name evidence="1" type="ORF">H8709_07165</name>
</gene>
<dbReference type="EMBL" id="JACRTC010000004">
    <property type="protein sequence ID" value="MBC8570611.1"/>
    <property type="molecule type" value="Genomic_DNA"/>
</dbReference>
<organism evidence="1 2">
    <name type="scientific">Zongyangia hominis</name>
    <dbReference type="NCBI Taxonomy" id="2763677"/>
    <lineage>
        <taxon>Bacteria</taxon>
        <taxon>Bacillati</taxon>
        <taxon>Bacillota</taxon>
        <taxon>Clostridia</taxon>
        <taxon>Eubacteriales</taxon>
        <taxon>Oscillospiraceae</taxon>
        <taxon>Zongyangia</taxon>
    </lineage>
</organism>
<evidence type="ECO:0000313" key="1">
    <source>
        <dbReference type="EMBL" id="MBC8570611.1"/>
    </source>
</evidence>
<protein>
    <submittedName>
        <fullName evidence="1">Uncharacterized protein</fullName>
    </submittedName>
</protein>
<proteinExistence type="predicted"/>
<reference evidence="1" key="1">
    <citation type="submission" date="2020-08" db="EMBL/GenBank/DDBJ databases">
        <title>Genome public.</title>
        <authorList>
            <person name="Liu C."/>
            <person name="Sun Q."/>
        </authorList>
    </citation>
    <scope>NUCLEOTIDE SEQUENCE</scope>
    <source>
        <strain evidence="1">NSJ-54</strain>
    </source>
</reference>
<dbReference type="AlphaFoldDB" id="A0A926EEX1"/>
<evidence type="ECO:0000313" key="2">
    <source>
        <dbReference type="Proteomes" id="UP000660861"/>
    </source>
</evidence>
<dbReference type="RefSeq" id="WP_262397708.1">
    <property type="nucleotide sequence ID" value="NZ_JACRTC010000004.1"/>
</dbReference>